<dbReference type="Proteomes" id="UP000030832">
    <property type="component" value="Unassembled WGS sequence"/>
</dbReference>
<dbReference type="Gene3D" id="1.20.58.560">
    <property type="match status" value="1"/>
</dbReference>
<evidence type="ECO:0000256" key="7">
    <source>
        <dbReference type="ARBA" id="ARBA00022842"/>
    </source>
</evidence>
<dbReference type="GO" id="GO:0046872">
    <property type="term" value="F:metal ion binding"/>
    <property type="evidence" value="ECO:0007669"/>
    <property type="project" value="UniProtKB-KW"/>
</dbReference>
<dbReference type="AlphaFoldDB" id="A0A0B0IJT4"/>
<evidence type="ECO:0000256" key="4">
    <source>
        <dbReference type="ARBA" id="ARBA00022695"/>
    </source>
</evidence>
<dbReference type="GO" id="GO:0016779">
    <property type="term" value="F:nucleotidyltransferase activity"/>
    <property type="evidence" value="ECO:0007669"/>
    <property type="project" value="UniProtKB-KW"/>
</dbReference>
<accession>A0A0B0IJT4</accession>
<keyword evidence="14" id="KW-1185">Reference proteome</keyword>
<comment type="caution">
    <text evidence="13">The sequence shown here is derived from an EMBL/GenBank/DDBJ whole genome shotgun (WGS) entry which is preliminary data.</text>
</comment>
<evidence type="ECO:0000256" key="6">
    <source>
        <dbReference type="ARBA" id="ARBA00022741"/>
    </source>
</evidence>
<evidence type="ECO:0000256" key="2">
    <source>
        <dbReference type="ARBA" id="ARBA00022679"/>
    </source>
</evidence>
<keyword evidence="4" id="KW-0548">Nucleotidyltransferase</keyword>
<keyword evidence="3" id="KW-0819">tRNA processing</keyword>
<dbReference type="RefSeq" id="WP_034628456.1">
    <property type="nucleotide sequence ID" value="NZ_JRJU01000010.1"/>
</dbReference>
<gene>
    <name evidence="13" type="ORF">LQ50_09950</name>
</gene>
<keyword evidence="5" id="KW-0479">Metal-binding</keyword>
<dbReference type="Gene3D" id="1.10.110.30">
    <property type="match status" value="1"/>
</dbReference>
<reference evidence="13 14" key="1">
    <citation type="submission" date="2014-09" db="EMBL/GenBank/DDBJ databases">
        <title>Genome sequencing and annotation of Bacillus Okhensis strain Kh10-101T.</title>
        <authorList>
            <person name="Prakash J.S."/>
        </authorList>
    </citation>
    <scope>NUCLEOTIDE SEQUENCE [LARGE SCALE GENOMIC DNA]</scope>
    <source>
        <strain evidence="14">Kh10-101T</strain>
    </source>
</reference>
<dbReference type="InterPro" id="IPR050264">
    <property type="entry name" value="Bact_CCA-adding_enz_type3_sf"/>
</dbReference>
<feature type="domain" description="tRNA nucleotidyltransferase/poly(A) polymerase RNA and SrmB- binding" evidence="11">
    <location>
        <begin position="152"/>
        <end position="210"/>
    </location>
</feature>
<keyword evidence="7" id="KW-0460">Magnesium</keyword>
<keyword evidence="8 9" id="KW-0694">RNA-binding</keyword>
<evidence type="ECO:0000256" key="9">
    <source>
        <dbReference type="RuleBase" id="RU003953"/>
    </source>
</evidence>
<evidence type="ECO:0000256" key="1">
    <source>
        <dbReference type="ARBA" id="ARBA00001946"/>
    </source>
</evidence>
<dbReference type="InterPro" id="IPR032810">
    <property type="entry name" value="CCA-adding_enz_C"/>
</dbReference>
<dbReference type="Gene3D" id="3.30.460.10">
    <property type="entry name" value="Beta Polymerase, domain 2"/>
    <property type="match status" value="1"/>
</dbReference>
<dbReference type="InterPro" id="IPR032828">
    <property type="entry name" value="PolyA_RNA-bd"/>
</dbReference>
<evidence type="ECO:0000259" key="10">
    <source>
        <dbReference type="Pfam" id="PF01743"/>
    </source>
</evidence>
<dbReference type="PANTHER" id="PTHR46173">
    <property type="entry name" value="CCA TRNA NUCLEOTIDYLTRANSFERASE 1, MITOCHONDRIAL"/>
    <property type="match status" value="1"/>
</dbReference>
<dbReference type="InterPro" id="IPR043519">
    <property type="entry name" value="NT_sf"/>
</dbReference>
<proteinExistence type="inferred from homology"/>
<comment type="cofactor">
    <cofactor evidence="1">
        <name>Mg(2+)</name>
        <dbReference type="ChEBI" id="CHEBI:18420"/>
    </cofactor>
</comment>
<dbReference type="STRING" id="333138.LQ50_09950"/>
<dbReference type="CDD" id="cd05398">
    <property type="entry name" value="NT_ClassII-CCAase"/>
    <property type="match status" value="1"/>
</dbReference>
<dbReference type="NCBIfam" id="NF009814">
    <property type="entry name" value="PRK13299.1"/>
    <property type="match status" value="1"/>
</dbReference>
<sequence length="376" mass="43350">MASEWKKAKDVLHRLNENGFDAYIVGGAVRDYLLKRKVADIDIVTTATPDEVSRLFSKTYRMNNLHQTVIVKHGDEKYEVTTIRGVTIIDDVSLRDLTINSLLMDCNGEVFDFVRGQDDLFQNVLRACEPFDRMIEDPLRMLRVFRFVSELGFDIDQELLSIISTNHERIQDVAIERVIKEWIKLLKGKHRNLALDLIMSTCLFKSIPGLELTEQALDGLSNVKSLKQSTDTVCLTAFCLCLSRINEQYLKNLALSNEQVKKIQARLFYYELRHKKQWNRLDLYDASIQVAIDVENLRNLYNKENQNIAQLLEMWESLPIHQRSELAISGRDLIHALKKNQGPWVKEALMLAEQLVVTGQCQNEKEVLLNAILEEG</sequence>
<evidence type="ECO:0000313" key="14">
    <source>
        <dbReference type="Proteomes" id="UP000030832"/>
    </source>
</evidence>
<dbReference type="Pfam" id="PF12627">
    <property type="entry name" value="PolyA_pol_RNAbd"/>
    <property type="match status" value="1"/>
</dbReference>
<name>A0A0B0IJT4_9BACI</name>
<evidence type="ECO:0000259" key="12">
    <source>
        <dbReference type="Pfam" id="PF13735"/>
    </source>
</evidence>
<organism evidence="13 14">
    <name type="scientific">Halalkalibacter okhensis</name>
    <dbReference type="NCBI Taxonomy" id="333138"/>
    <lineage>
        <taxon>Bacteria</taxon>
        <taxon>Bacillati</taxon>
        <taxon>Bacillota</taxon>
        <taxon>Bacilli</taxon>
        <taxon>Bacillales</taxon>
        <taxon>Bacillaceae</taxon>
        <taxon>Halalkalibacter</taxon>
    </lineage>
</organism>
<evidence type="ECO:0000259" key="11">
    <source>
        <dbReference type="Pfam" id="PF12627"/>
    </source>
</evidence>
<dbReference type="GO" id="GO:0008033">
    <property type="term" value="P:tRNA processing"/>
    <property type="evidence" value="ECO:0007669"/>
    <property type="project" value="UniProtKB-KW"/>
</dbReference>
<dbReference type="GO" id="GO:0000049">
    <property type="term" value="F:tRNA binding"/>
    <property type="evidence" value="ECO:0007669"/>
    <property type="project" value="TreeGrafter"/>
</dbReference>
<protein>
    <recommendedName>
        <fullName evidence="15">CCA tRNA nucleotidyltransferase</fullName>
    </recommendedName>
</protein>
<evidence type="ECO:0000256" key="8">
    <source>
        <dbReference type="ARBA" id="ARBA00022884"/>
    </source>
</evidence>
<keyword evidence="2 9" id="KW-0808">Transferase</keyword>
<dbReference type="GO" id="GO:0000166">
    <property type="term" value="F:nucleotide binding"/>
    <property type="evidence" value="ECO:0007669"/>
    <property type="project" value="UniProtKB-KW"/>
</dbReference>
<feature type="domain" description="Poly A polymerase head" evidence="10">
    <location>
        <begin position="22"/>
        <end position="126"/>
    </location>
</feature>
<dbReference type="SUPFAM" id="SSF81301">
    <property type="entry name" value="Nucleotidyltransferase"/>
    <property type="match status" value="1"/>
</dbReference>
<dbReference type="SUPFAM" id="SSF81891">
    <property type="entry name" value="Poly A polymerase C-terminal region-like"/>
    <property type="match status" value="1"/>
</dbReference>
<keyword evidence="6" id="KW-0547">Nucleotide-binding</keyword>
<evidence type="ECO:0000256" key="3">
    <source>
        <dbReference type="ARBA" id="ARBA00022694"/>
    </source>
</evidence>
<dbReference type="OrthoDB" id="9805698at2"/>
<dbReference type="InterPro" id="IPR002646">
    <property type="entry name" value="PolA_pol_head_dom"/>
</dbReference>
<dbReference type="Pfam" id="PF13735">
    <property type="entry name" value="tRNA_NucTran2_2"/>
    <property type="match status" value="1"/>
</dbReference>
<evidence type="ECO:0000313" key="13">
    <source>
        <dbReference type="EMBL" id="KHF40309.1"/>
    </source>
</evidence>
<dbReference type="eggNOG" id="COG0617">
    <property type="taxonomic scope" value="Bacteria"/>
</dbReference>
<dbReference type="Pfam" id="PF01743">
    <property type="entry name" value="PolyA_pol"/>
    <property type="match status" value="1"/>
</dbReference>
<dbReference type="Gene3D" id="1.10.246.80">
    <property type="match status" value="1"/>
</dbReference>
<feature type="domain" description="CCA-adding enzyme C-terminal" evidence="12">
    <location>
        <begin position="229"/>
        <end position="371"/>
    </location>
</feature>
<dbReference type="PANTHER" id="PTHR46173:SF1">
    <property type="entry name" value="CCA TRNA NUCLEOTIDYLTRANSFERASE 1, MITOCHONDRIAL"/>
    <property type="match status" value="1"/>
</dbReference>
<evidence type="ECO:0000256" key="5">
    <source>
        <dbReference type="ARBA" id="ARBA00022723"/>
    </source>
</evidence>
<comment type="similarity">
    <text evidence="9">Belongs to the tRNA nucleotidyltransferase/poly(A) polymerase family.</text>
</comment>
<dbReference type="EMBL" id="JRJU01000010">
    <property type="protein sequence ID" value="KHF40309.1"/>
    <property type="molecule type" value="Genomic_DNA"/>
</dbReference>
<evidence type="ECO:0008006" key="15">
    <source>
        <dbReference type="Google" id="ProtNLM"/>
    </source>
</evidence>